<evidence type="ECO:0000313" key="1">
    <source>
        <dbReference type="EMBL" id="CAG8709724.1"/>
    </source>
</evidence>
<protein>
    <submittedName>
        <fullName evidence="1">6442_t:CDS:1</fullName>
    </submittedName>
</protein>
<comment type="caution">
    <text evidence="1">The sequence shown here is derived from an EMBL/GenBank/DDBJ whole genome shotgun (WGS) entry which is preliminary data.</text>
</comment>
<reference evidence="1" key="1">
    <citation type="submission" date="2021-06" db="EMBL/GenBank/DDBJ databases">
        <authorList>
            <person name="Kallberg Y."/>
            <person name="Tangrot J."/>
            <person name="Rosling A."/>
        </authorList>
    </citation>
    <scope>NUCLEOTIDE SEQUENCE</scope>
    <source>
        <strain evidence="1">FL130A</strain>
    </source>
</reference>
<gene>
    <name evidence="1" type="ORF">ALEPTO_LOCUS11870</name>
</gene>
<evidence type="ECO:0000313" key="2">
    <source>
        <dbReference type="Proteomes" id="UP000789508"/>
    </source>
</evidence>
<name>A0A9N9N866_9GLOM</name>
<dbReference type="Proteomes" id="UP000789508">
    <property type="component" value="Unassembled WGS sequence"/>
</dbReference>
<feature type="non-terminal residue" evidence="1">
    <location>
        <position position="1"/>
    </location>
</feature>
<dbReference type="AlphaFoldDB" id="A0A9N9N866"/>
<accession>A0A9N9N866</accession>
<organism evidence="1 2">
    <name type="scientific">Ambispora leptoticha</name>
    <dbReference type="NCBI Taxonomy" id="144679"/>
    <lineage>
        <taxon>Eukaryota</taxon>
        <taxon>Fungi</taxon>
        <taxon>Fungi incertae sedis</taxon>
        <taxon>Mucoromycota</taxon>
        <taxon>Glomeromycotina</taxon>
        <taxon>Glomeromycetes</taxon>
        <taxon>Archaeosporales</taxon>
        <taxon>Ambisporaceae</taxon>
        <taxon>Ambispora</taxon>
    </lineage>
</organism>
<keyword evidence="2" id="KW-1185">Reference proteome</keyword>
<proteinExistence type="predicted"/>
<dbReference type="EMBL" id="CAJVPS010022082">
    <property type="protein sequence ID" value="CAG8709724.1"/>
    <property type="molecule type" value="Genomic_DNA"/>
</dbReference>
<sequence>VELTKIPITLIEHLLSIFSGFRDTDGILCLVPSLSAFRASLGYNIIYGFICNTIIYH</sequence>